<reference evidence="1" key="5">
    <citation type="journal article" date="2021" name="G3 (Bethesda)">
        <title>Aegilops tauschii genome assembly Aet v5.0 features greater sequence contiguity and improved annotation.</title>
        <authorList>
            <person name="Wang L."/>
            <person name="Zhu T."/>
            <person name="Rodriguez J.C."/>
            <person name="Deal K.R."/>
            <person name="Dubcovsky J."/>
            <person name="McGuire P.E."/>
            <person name="Lux T."/>
            <person name="Spannagl M."/>
            <person name="Mayer K.F.X."/>
            <person name="Baldrich P."/>
            <person name="Meyers B.C."/>
            <person name="Huo N."/>
            <person name="Gu Y.Q."/>
            <person name="Zhou H."/>
            <person name="Devos K.M."/>
            <person name="Bennetzen J.L."/>
            <person name="Unver T."/>
            <person name="Budak H."/>
            <person name="Gulick P.J."/>
            <person name="Galiba G."/>
            <person name="Kalapos B."/>
            <person name="Nelson D.R."/>
            <person name="Li P."/>
            <person name="You F.M."/>
            <person name="Luo M.C."/>
            <person name="Dvorak J."/>
        </authorList>
    </citation>
    <scope>NUCLEOTIDE SEQUENCE [LARGE SCALE GENOMIC DNA]</scope>
    <source>
        <strain evidence="1">cv. AL8/78</strain>
    </source>
</reference>
<dbReference type="Gramene" id="AET4Gv20410100.21">
    <property type="protein sequence ID" value="AET4Gv20410100.21"/>
    <property type="gene ID" value="AET4Gv20410100"/>
</dbReference>
<sequence>GHEAPLKVVLATSNVAAVEFTGRRTSVEHSNVTSAKFATEPSNVASAEFAGGRTSAVRTCYTRDSCAL</sequence>
<name>A0A453I1P3_AEGTS</name>
<evidence type="ECO:0000313" key="2">
    <source>
        <dbReference type="Proteomes" id="UP000015105"/>
    </source>
</evidence>
<proteinExistence type="predicted"/>
<evidence type="ECO:0000313" key="1">
    <source>
        <dbReference type="EnsemblPlants" id="AET4Gv20410100.21"/>
    </source>
</evidence>
<keyword evidence="2" id="KW-1185">Reference proteome</keyword>
<dbReference type="EnsemblPlants" id="AET4Gv20410100.21">
    <property type="protein sequence ID" value="AET4Gv20410100.21"/>
    <property type="gene ID" value="AET4Gv20410100"/>
</dbReference>
<reference evidence="1" key="4">
    <citation type="submission" date="2019-03" db="UniProtKB">
        <authorList>
            <consortium name="EnsemblPlants"/>
        </authorList>
    </citation>
    <scope>IDENTIFICATION</scope>
</reference>
<dbReference type="Proteomes" id="UP000015105">
    <property type="component" value="Chromosome 4D"/>
</dbReference>
<reference evidence="2" key="2">
    <citation type="journal article" date="2017" name="Nat. Plants">
        <title>The Aegilops tauschii genome reveals multiple impacts of transposons.</title>
        <authorList>
            <person name="Zhao G."/>
            <person name="Zou C."/>
            <person name="Li K."/>
            <person name="Wang K."/>
            <person name="Li T."/>
            <person name="Gao L."/>
            <person name="Zhang X."/>
            <person name="Wang H."/>
            <person name="Yang Z."/>
            <person name="Liu X."/>
            <person name="Jiang W."/>
            <person name="Mao L."/>
            <person name="Kong X."/>
            <person name="Jiao Y."/>
            <person name="Jia J."/>
        </authorList>
    </citation>
    <scope>NUCLEOTIDE SEQUENCE [LARGE SCALE GENOMIC DNA]</scope>
    <source>
        <strain evidence="2">cv. AL8/78</strain>
    </source>
</reference>
<protein>
    <submittedName>
        <fullName evidence="1">Uncharacterized protein</fullName>
    </submittedName>
</protein>
<reference evidence="1" key="3">
    <citation type="journal article" date="2017" name="Nature">
        <title>Genome sequence of the progenitor of the wheat D genome Aegilops tauschii.</title>
        <authorList>
            <person name="Luo M.C."/>
            <person name="Gu Y.Q."/>
            <person name="Puiu D."/>
            <person name="Wang H."/>
            <person name="Twardziok S.O."/>
            <person name="Deal K.R."/>
            <person name="Huo N."/>
            <person name="Zhu T."/>
            <person name="Wang L."/>
            <person name="Wang Y."/>
            <person name="McGuire P.E."/>
            <person name="Liu S."/>
            <person name="Long H."/>
            <person name="Ramasamy R.K."/>
            <person name="Rodriguez J.C."/>
            <person name="Van S.L."/>
            <person name="Yuan L."/>
            <person name="Wang Z."/>
            <person name="Xia Z."/>
            <person name="Xiao L."/>
            <person name="Anderson O.D."/>
            <person name="Ouyang S."/>
            <person name="Liang Y."/>
            <person name="Zimin A.V."/>
            <person name="Pertea G."/>
            <person name="Qi P."/>
            <person name="Bennetzen J.L."/>
            <person name="Dai X."/>
            <person name="Dawson M.W."/>
            <person name="Muller H.G."/>
            <person name="Kugler K."/>
            <person name="Rivarola-Duarte L."/>
            <person name="Spannagl M."/>
            <person name="Mayer K.F.X."/>
            <person name="Lu F.H."/>
            <person name="Bevan M.W."/>
            <person name="Leroy P."/>
            <person name="Li P."/>
            <person name="You F.M."/>
            <person name="Sun Q."/>
            <person name="Liu Z."/>
            <person name="Lyons E."/>
            <person name="Wicker T."/>
            <person name="Salzberg S.L."/>
            <person name="Devos K.M."/>
            <person name="Dvorak J."/>
        </authorList>
    </citation>
    <scope>NUCLEOTIDE SEQUENCE [LARGE SCALE GENOMIC DNA]</scope>
    <source>
        <strain evidence="1">cv. AL8/78</strain>
    </source>
</reference>
<reference evidence="2" key="1">
    <citation type="journal article" date="2014" name="Science">
        <title>Ancient hybridizations among the ancestral genomes of bread wheat.</title>
        <authorList>
            <consortium name="International Wheat Genome Sequencing Consortium,"/>
            <person name="Marcussen T."/>
            <person name="Sandve S.R."/>
            <person name="Heier L."/>
            <person name="Spannagl M."/>
            <person name="Pfeifer M."/>
            <person name="Jakobsen K.S."/>
            <person name="Wulff B.B."/>
            <person name="Steuernagel B."/>
            <person name="Mayer K.F."/>
            <person name="Olsen O.A."/>
        </authorList>
    </citation>
    <scope>NUCLEOTIDE SEQUENCE [LARGE SCALE GENOMIC DNA]</scope>
    <source>
        <strain evidence="2">cv. AL8/78</strain>
    </source>
</reference>
<organism evidence="1 2">
    <name type="scientific">Aegilops tauschii subsp. strangulata</name>
    <name type="common">Goatgrass</name>
    <dbReference type="NCBI Taxonomy" id="200361"/>
    <lineage>
        <taxon>Eukaryota</taxon>
        <taxon>Viridiplantae</taxon>
        <taxon>Streptophyta</taxon>
        <taxon>Embryophyta</taxon>
        <taxon>Tracheophyta</taxon>
        <taxon>Spermatophyta</taxon>
        <taxon>Magnoliopsida</taxon>
        <taxon>Liliopsida</taxon>
        <taxon>Poales</taxon>
        <taxon>Poaceae</taxon>
        <taxon>BOP clade</taxon>
        <taxon>Pooideae</taxon>
        <taxon>Triticodae</taxon>
        <taxon>Triticeae</taxon>
        <taxon>Triticinae</taxon>
        <taxon>Aegilops</taxon>
    </lineage>
</organism>
<accession>A0A453I1P3</accession>
<dbReference type="AlphaFoldDB" id="A0A453I1P3"/>